<dbReference type="AlphaFoldDB" id="A0A4S8M640"/>
<name>A0A4S8M640_DENBC</name>
<evidence type="ECO:0000313" key="2">
    <source>
        <dbReference type="Proteomes" id="UP000297245"/>
    </source>
</evidence>
<gene>
    <name evidence="1" type="ORF">K435DRAFT_796315</name>
</gene>
<sequence>MVKLICMLGCDEEPISSKDSSRNRSTCAERVKQAEGLIKRTYRIFLRWNGVCCHHHRPLPFKPTSSQVGNRLKRQKSPLTSTKLTRQTGAVVGTLLRWVDEKDDIIKSSSAVFIANPRYTATIAPGLQWLFRLTPRKRSILAVGYDISRTQRRHKQNDDKSLFLSTTITTLLPTNALPLASLRLKLTPALTHPLDVPHEVRKTEEERRRDWINFMEAVGKLWIAGEEFWVRLKIVWRNSFGSPRVNSREENGNGADV</sequence>
<dbReference type="Proteomes" id="UP000297245">
    <property type="component" value="Unassembled WGS sequence"/>
</dbReference>
<dbReference type="EMBL" id="ML179150">
    <property type="protein sequence ID" value="THU97724.1"/>
    <property type="molecule type" value="Genomic_DNA"/>
</dbReference>
<accession>A0A4S8M640</accession>
<proteinExistence type="predicted"/>
<keyword evidence="2" id="KW-1185">Reference proteome</keyword>
<organism evidence="1 2">
    <name type="scientific">Dendrothele bispora (strain CBS 962.96)</name>
    <dbReference type="NCBI Taxonomy" id="1314807"/>
    <lineage>
        <taxon>Eukaryota</taxon>
        <taxon>Fungi</taxon>
        <taxon>Dikarya</taxon>
        <taxon>Basidiomycota</taxon>
        <taxon>Agaricomycotina</taxon>
        <taxon>Agaricomycetes</taxon>
        <taxon>Agaricomycetidae</taxon>
        <taxon>Agaricales</taxon>
        <taxon>Agaricales incertae sedis</taxon>
        <taxon>Dendrothele</taxon>
    </lineage>
</organism>
<protein>
    <submittedName>
        <fullName evidence="1">Uncharacterized protein</fullName>
    </submittedName>
</protein>
<evidence type="ECO:0000313" key="1">
    <source>
        <dbReference type="EMBL" id="THU97724.1"/>
    </source>
</evidence>
<reference evidence="1 2" key="1">
    <citation type="journal article" date="2019" name="Nat. Ecol. Evol.">
        <title>Megaphylogeny resolves global patterns of mushroom evolution.</title>
        <authorList>
            <person name="Varga T."/>
            <person name="Krizsan K."/>
            <person name="Foldi C."/>
            <person name="Dima B."/>
            <person name="Sanchez-Garcia M."/>
            <person name="Sanchez-Ramirez S."/>
            <person name="Szollosi G.J."/>
            <person name="Szarkandi J.G."/>
            <person name="Papp V."/>
            <person name="Albert L."/>
            <person name="Andreopoulos W."/>
            <person name="Angelini C."/>
            <person name="Antonin V."/>
            <person name="Barry K.W."/>
            <person name="Bougher N.L."/>
            <person name="Buchanan P."/>
            <person name="Buyck B."/>
            <person name="Bense V."/>
            <person name="Catcheside P."/>
            <person name="Chovatia M."/>
            <person name="Cooper J."/>
            <person name="Damon W."/>
            <person name="Desjardin D."/>
            <person name="Finy P."/>
            <person name="Geml J."/>
            <person name="Haridas S."/>
            <person name="Hughes K."/>
            <person name="Justo A."/>
            <person name="Karasinski D."/>
            <person name="Kautmanova I."/>
            <person name="Kiss B."/>
            <person name="Kocsube S."/>
            <person name="Kotiranta H."/>
            <person name="LaButti K.M."/>
            <person name="Lechner B.E."/>
            <person name="Liimatainen K."/>
            <person name="Lipzen A."/>
            <person name="Lukacs Z."/>
            <person name="Mihaltcheva S."/>
            <person name="Morgado L.N."/>
            <person name="Niskanen T."/>
            <person name="Noordeloos M.E."/>
            <person name="Ohm R.A."/>
            <person name="Ortiz-Santana B."/>
            <person name="Ovrebo C."/>
            <person name="Racz N."/>
            <person name="Riley R."/>
            <person name="Savchenko A."/>
            <person name="Shiryaev A."/>
            <person name="Soop K."/>
            <person name="Spirin V."/>
            <person name="Szebenyi C."/>
            <person name="Tomsovsky M."/>
            <person name="Tulloss R.E."/>
            <person name="Uehling J."/>
            <person name="Grigoriev I.V."/>
            <person name="Vagvolgyi C."/>
            <person name="Papp T."/>
            <person name="Martin F.M."/>
            <person name="Miettinen O."/>
            <person name="Hibbett D.S."/>
            <person name="Nagy L.G."/>
        </authorList>
    </citation>
    <scope>NUCLEOTIDE SEQUENCE [LARGE SCALE GENOMIC DNA]</scope>
    <source>
        <strain evidence="1 2">CBS 962.96</strain>
    </source>
</reference>